<name>A0A229SK20_9PSEU</name>
<protein>
    <recommendedName>
        <fullName evidence="1">STAS domain-containing protein</fullName>
    </recommendedName>
</protein>
<dbReference type="EMBL" id="NMUL01000100">
    <property type="protein sequence ID" value="OXM59109.1"/>
    <property type="molecule type" value="Genomic_DNA"/>
</dbReference>
<dbReference type="PROSITE" id="PS50801">
    <property type="entry name" value="STAS"/>
    <property type="match status" value="1"/>
</dbReference>
<dbReference type="InterPro" id="IPR002645">
    <property type="entry name" value="STAS_dom"/>
</dbReference>
<sequence length="101" mass="10858">MVRLPGEGGLRVIGAVDLSTREVWRNALESAATDGSPVRLDLSELSFIDTRGTSMLVAAAQRRHGTAPLTITRPPRTLLRVLAVLCPGEPVEIVIEEQEAS</sequence>
<organism evidence="2 3">
    <name type="scientific">Amycolatopsis vastitatis</name>
    <dbReference type="NCBI Taxonomy" id="1905142"/>
    <lineage>
        <taxon>Bacteria</taxon>
        <taxon>Bacillati</taxon>
        <taxon>Actinomycetota</taxon>
        <taxon>Actinomycetes</taxon>
        <taxon>Pseudonocardiales</taxon>
        <taxon>Pseudonocardiaceae</taxon>
        <taxon>Amycolatopsis</taxon>
    </lineage>
</organism>
<comment type="caution">
    <text evidence="2">The sequence shown here is derived from an EMBL/GenBank/DDBJ whole genome shotgun (WGS) entry which is preliminary data.</text>
</comment>
<dbReference type="Pfam" id="PF13466">
    <property type="entry name" value="STAS_2"/>
    <property type="match status" value="1"/>
</dbReference>
<dbReference type="AlphaFoldDB" id="A0A229SK20"/>
<dbReference type="CDD" id="cd07043">
    <property type="entry name" value="STAS_anti-anti-sigma_factors"/>
    <property type="match status" value="1"/>
</dbReference>
<reference evidence="3" key="1">
    <citation type="submission" date="2017-07" db="EMBL/GenBank/DDBJ databases">
        <title>Comparative genome mining reveals phylogenetic distribution patterns of secondary metabolites in Amycolatopsis.</title>
        <authorList>
            <person name="Adamek M."/>
            <person name="Alanjary M."/>
            <person name="Sales-Ortells H."/>
            <person name="Goodfellow M."/>
            <person name="Bull A.T."/>
            <person name="Kalinowski J."/>
            <person name="Ziemert N."/>
        </authorList>
    </citation>
    <scope>NUCLEOTIDE SEQUENCE [LARGE SCALE GENOMIC DNA]</scope>
    <source>
        <strain evidence="3">H5</strain>
    </source>
</reference>
<dbReference type="SUPFAM" id="SSF52091">
    <property type="entry name" value="SpoIIaa-like"/>
    <property type="match status" value="1"/>
</dbReference>
<accession>A0A229SK20</accession>
<proteinExistence type="predicted"/>
<evidence type="ECO:0000313" key="2">
    <source>
        <dbReference type="EMBL" id="OXM59109.1"/>
    </source>
</evidence>
<dbReference type="Gene3D" id="3.30.750.24">
    <property type="entry name" value="STAS domain"/>
    <property type="match status" value="1"/>
</dbReference>
<feature type="domain" description="STAS" evidence="1">
    <location>
        <begin position="1"/>
        <end position="62"/>
    </location>
</feature>
<dbReference type="OrthoDB" id="3695774at2"/>
<gene>
    <name evidence="2" type="ORF">CF165_49385</name>
</gene>
<evidence type="ECO:0000313" key="3">
    <source>
        <dbReference type="Proteomes" id="UP000215199"/>
    </source>
</evidence>
<dbReference type="Proteomes" id="UP000215199">
    <property type="component" value="Unassembled WGS sequence"/>
</dbReference>
<keyword evidence="3" id="KW-1185">Reference proteome</keyword>
<dbReference type="InterPro" id="IPR058548">
    <property type="entry name" value="MlaB-like_STAS"/>
</dbReference>
<dbReference type="InterPro" id="IPR036513">
    <property type="entry name" value="STAS_dom_sf"/>
</dbReference>
<evidence type="ECO:0000259" key="1">
    <source>
        <dbReference type="PROSITE" id="PS50801"/>
    </source>
</evidence>